<dbReference type="PANTHER" id="PTHR30154:SF17">
    <property type="entry name" value="DNA-BINDING TRANSCRIPTIONAL ACTIVATOR DECR"/>
    <property type="match status" value="1"/>
</dbReference>
<proteinExistence type="predicted"/>
<name>A0ABQ2XY83_9BURK</name>
<protein>
    <submittedName>
        <fullName evidence="5">AsnC family transcriptional regulator</fullName>
    </submittedName>
</protein>
<dbReference type="PROSITE" id="PS50956">
    <property type="entry name" value="HTH_ASNC_2"/>
    <property type="match status" value="1"/>
</dbReference>
<dbReference type="Gene3D" id="3.30.70.920">
    <property type="match status" value="1"/>
</dbReference>
<dbReference type="CDD" id="cd00090">
    <property type="entry name" value="HTH_ARSR"/>
    <property type="match status" value="1"/>
</dbReference>
<evidence type="ECO:0000313" key="6">
    <source>
        <dbReference type="Proteomes" id="UP000653343"/>
    </source>
</evidence>
<dbReference type="InterPro" id="IPR011991">
    <property type="entry name" value="ArsR-like_HTH"/>
</dbReference>
<dbReference type="PANTHER" id="PTHR30154">
    <property type="entry name" value="LEUCINE-RESPONSIVE REGULATORY PROTEIN"/>
    <property type="match status" value="1"/>
</dbReference>
<comment type="caution">
    <text evidence="5">The sequence shown here is derived from an EMBL/GenBank/DDBJ whole genome shotgun (WGS) entry which is preliminary data.</text>
</comment>
<dbReference type="InterPro" id="IPR019888">
    <property type="entry name" value="Tscrpt_reg_AsnC-like"/>
</dbReference>
<evidence type="ECO:0000256" key="2">
    <source>
        <dbReference type="ARBA" id="ARBA00023125"/>
    </source>
</evidence>
<dbReference type="Pfam" id="PF13412">
    <property type="entry name" value="HTH_24"/>
    <property type="match status" value="1"/>
</dbReference>
<dbReference type="Proteomes" id="UP000653343">
    <property type="component" value="Unassembled WGS sequence"/>
</dbReference>
<evidence type="ECO:0000256" key="3">
    <source>
        <dbReference type="ARBA" id="ARBA00023163"/>
    </source>
</evidence>
<keyword evidence="1" id="KW-0805">Transcription regulation</keyword>
<dbReference type="SMART" id="SM00344">
    <property type="entry name" value="HTH_ASNC"/>
    <property type="match status" value="1"/>
</dbReference>
<dbReference type="InterPro" id="IPR000485">
    <property type="entry name" value="AsnC-type_HTH_dom"/>
</dbReference>
<keyword evidence="6" id="KW-1185">Reference proteome</keyword>
<dbReference type="PRINTS" id="PR00033">
    <property type="entry name" value="HTHASNC"/>
</dbReference>
<keyword evidence="3" id="KW-0804">Transcription</keyword>
<dbReference type="InterPro" id="IPR036390">
    <property type="entry name" value="WH_DNA-bd_sf"/>
</dbReference>
<evidence type="ECO:0000256" key="1">
    <source>
        <dbReference type="ARBA" id="ARBA00023015"/>
    </source>
</evidence>
<organism evidence="5 6">
    <name type="scientific">Undibacterium squillarum</name>
    <dbReference type="NCBI Taxonomy" id="1131567"/>
    <lineage>
        <taxon>Bacteria</taxon>
        <taxon>Pseudomonadati</taxon>
        <taxon>Pseudomonadota</taxon>
        <taxon>Betaproteobacteria</taxon>
        <taxon>Burkholderiales</taxon>
        <taxon>Oxalobacteraceae</taxon>
        <taxon>Undibacterium</taxon>
    </lineage>
</organism>
<dbReference type="Gene3D" id="1.10.10.10">
    <property type="entry name" value="Winged helix-like DNA-binding domain superfamily/Winged helix DNA-binding domain"/>
    <property type="match status" value="1"/>
</dbReference>
<feature type="domain" description="HTH asnC-type" evidence="4">
    <location>
        <begin position="17"/>
        <end position="80"/>
    </location>
</feature>
<reference evidence="6" key="1">
    <citation type="journal article" date="2019" name="Int. J. Syst. Evol. Microbiol.">
        <title>The Global Catalogue of Microorganisms (GCM) 10K type strain sequencing project: providing services to taxonomists for standard genome sequencing and annotation.</title>
        <authorList>
            <consortium name="The Broad Institute Genomics Platform"/>
            <consortium name="The Broad Institute Genome Sequencing Center for Infectious Disease"/>
            <person name="Wu L."/>
            <person name="Ma J."/>
        </authorList>
    </citation>
    <scope>NUCLEOTIDE SEQUENCE [LARGE SCALE GENOMIC DNA]</scope>
    <source>
        <strain evidence="6">KCTC 23917</strain>
    </source>
</reference>
<dbReference type="SUPFAM" id="SSF46785">
    <property type="entry name" value="Winged helix' DNA-binding domain"/>
    <property type="match status" value="1"/>
</dbReference>
<gene>
    <name evidence="5" type="ORF">GCM10010946_21100</name>
</gene>
<dbReference type="InterPro" id="IPR011008">
    <property type="entry name" value="Dimeric_a/b-barrel"/>
</dbReference>
<keyword evidence="2" id="KW-0238">DNA-binding</keyword>
<dbReference type="EMBL" id="BMYU01000004">
    <property type="protein sequence ID" value="GGX42310.1"/>
    <property type="molecule type" value="Genomic_DNA"/>
</dbReference>
<evidence type="ECO:0000313" key="5">
    <source>
        <dbReference type="EMBL" id="GGX42310.1"/>
    </source>
</evidence>
<sequence>MQFWANIKKIFYKLEIMDKKDLEILEILQKNASISMAELAESVHLSVTPCWRRVQKMQEEGVIQAQVTLCDPVKLNLGLTVMVALKAARHNETWMQKFISGVRDIPEIVEILRMSGDIDYLLKVHVPDMAGFDQVYKKLVRVADLQDVSSSFVMEVIKSTTALPLDYVQLKK</sequence>
<evidence type="ECO:0000259" key="4">
    <source>
        <dbReference type="PROSITE" id="PS50956"/>
    </source>
</evidence>
<dbReference type="InterPro" id="IPR036388">
    <property type="entry name" value="WH-like_DNA-bd_sf"/>
</dbReference>
<dbReference type="SUPFAM" id="SSF54909">
    <property type="entry name" value="Dimeric alpha+beta barrel"/>
    <property type="match status" value="1"/>
</dbReference>
<accession>A0ABQ2XY83</accession>
<dbReference type="InterPro" id="IPR019887">
    <property type="entry name" value="Tscrpt_reg_AsnC/Lrp_C"/>
</dbReference>
<dbReference type="Pfam" id="PF01037">
    <property type="entry name" value="AsnC_trans_reg"/>
    <property type="match status" value="1"/>
</dbReference>